<dbReference type="PANTHER" id="PTHR36842">
    <property type="entry name" value="PROTEIN TOLB HOMOLOG"/>
    <property type="match status" value="1"/>
</dbReference>
<accession>A0A1I1F8P5</accession>
<reference evidence="2 3" key="1">
    <citation type="submission" date="2016-10" db="EMBL/GenBank/DDBJ databases">
        <authorList>
            <person name="de Groot N.N."/>
        </authorList>
    </citation>
    <scope>NUCLEOTIDE SEQUENCE [LARGE SCALE GENOMIC DNA]</scope>
    <source>
        <strain evidence="2 3">DSM 6793</strain>
    </source>
</reference>
<feature type="chain" id="PRO_5011526368" description="WD40-like Beta Propeller Repeat" evidence="1">
    <location>
        <begin position="27"/>
        <end position="1087"/>
    </location>
</feature>
<dbReference type="SUPFAM" id="SSF82171">
    <property type="entry name" value="DPP6 N-terminal domain-like"/>
    <property type="match status" value="1"/>
</dbReference>
<protein>
    <recommendedName>
        <fullName evidence="4">WD40-like Beta Propeller Repeat</fullName>
    </recommendedName>
</protein>
<gene>
    <name evidence="2" type="ORF">SAMN05421780_10295</name>
</gene>
<evidence type="ECO:0008006" key="4">
    <source>
        <dbReference type="Google" id="ProtNLM"/>
    </source>
</evidence>
<dbReference type="EMBL" id="FOLE01000002">
    <property type="protein sequence ID" value="SFB95717.1"/>
    <property type="molecule type" value="Genomic_DNA"/>
</dbReference>
<organism evidence="2 3">
    <name type="scientific">Flexibacter flexilis DSM 6793</name>
    <dbReference type="NCBI Taxonomy" id="927664"/>
    <lineage>
        <taxon>Bacteria</taxon>
        <taxon>Pseudomonadati</taxon>
        <taxon>Bacteroidota</taxon>
        <taxon>Cytophagia</taxon>
        <taxon>Cytophagales</taxon>
        <taxon>Flexibacteraceae</taxon>
        <taxon>Flexibacter</taxon>
    </lineage>
</organism>
<dbReference type="AlphaFoldDB" id="A0A1I1F8P5"/>
<name>A0A1I1F8P5_9BACT</name>
<keyword evidence="3" id="KW-1185">Reference proteome</keyword>
<dbReference type="InterPro" id="IPR011042">
    <property type="entry name" value="6-blade_b-propeller_TolB-like"/>
</dbReference>
<proteinExistence type="predicted"/>
<dbReference type="Gene3D" id="2.40.160.50">
    <property type="entry name" value="membrane protein fhac: a member of the omp85/tpsb transporter family"/>
    <property type="match status" value="1"/>
</dbReference>
<evidence type="ECO:0000313" key="2">
    <source>
        <dbReference type="EMBL" id="SFB95717.1"/>
    </source>
</evidence>
<dbReference type="RefSeq" id="WP_143083864.1">
    <property type="nucleotide sequence ID" value="NZ_FOLE01000002.1"/>
</dbReference>
<evidence type="ECO:0000256" key="1">
    <source>
        <dbReference type="SAM" id="SignalP"/>
    </source>
</evidence>
<dbReference type="OrthoDB" id="9760276at2"/>
<dbReference type="Gene3D" id="2.120.10.30">
    <property type="entry name" value="TolB, C-terminal domain"/>
    <property type="match status" value="1"/>
</dbReference>
<keyword evidence="1" id="KW-0732">Signal</keyword>
<evidence type="ECO:0000313" key="3">
    <source>
        <dbReference type="Proteomes" id="UP000199514"/>
    </source>
</evidence>
<dbReference type="STRING" id="927664.SAMN05421780_10295"/>
<sequence length="1087" mass="123683">MRLFIRTLCIYITVLCLFGQKAQAQAAQEEYGKNRIQYQVFKWQYITTNNFIIFYYDNNEALARTAAQYAETEFSRLSDLFGFSSYSRIRLYVYASKADLQQSNVGLEQENSIVGGRTNFIKSIVEVPFAGNQIAFRKEISRGVAQTLLNDMMYGGSFKDVVQNNYLLLLPDWFIGGGVRYASDGWSIELDDQVRDAMSTRRWRKPSNLLGEEAEIAGQSIWNYIAEKYGRANISNILNLTRIMRNEENSIGSTLAIPYEKLIRDWRNYYSAMADAAAASYKTPEKTNRISHKTNRKWVYNDLAVSENGQLVAYTQNYEGRYRVLLLDRQTGRQSIVWKGGNRLLSQRVDYQTPILAWQGNAALHVISLHNAQPEWLAYDVATGKKTKTSLAQFKQVYSFDVTTDGKNMVLAAQQEGQSDIFLFNIVRGNVTNLTKDFYDDQQPQFIGNESIVFSSNRLSDTLGKSATYKDIFNNYNLFELKAHSKTLKRLTNTVFNETRPRVLDKNNIVFLSDEFGINNLKKLDLATGQCSSISEWEYSVKNFDVNENSQAITFILKSNNQENLYQTAAPANWNSNLVNLPTRRQDMIADRIYRQNVKSLGAVAADTAAKLTPPTLTVAPVVADTAAKPVVAPKDTIIMLNTNEIDIRNYVFESEKIRKSSFKPSLKPQLLKPSLPTVAHTEAGTGQSNVSATGPFEYLNRLGLNTISTTATLDPLRGLGFLMEATMTDMFENHKIKAGFLPFSDLRSSNIFMEYQYLKRRVDFKARMDKQSYYYSNESLARRYNLNKAQLTAAYPLSLAHRIEVSPFVAQTRYVNLDDGAASMSTPDVKQLYSGIGAEYVYDHTVSHGINMLEGTRGKVRFEQYFGMGNSQKSFGNLHIDLRHYQPIHKELVLALRGSFGHFFGNAAKKYSLGGMDNWIGGDGRFNRSDNEHDPLLEQQQGDQNVDWLFMQFATNLRGFKYNTMYGRNYMLFNAELRIPIVRYLYRGTISSNFLRNFQLVAFADAGTAWQSGSPLDRDSNFGSKTTYSNPFTITVNEFYNPILSSYGAGLRTMILGYYVKADMAWGVQNYEVLSPRFYFTLGYDF</sequence>
<feature type="signal peptide" evidence="1">
    <location>
        <begin position="1"/>
        <end position="26"/>
    </location>
</feature>
<dbReference type="PANTHER" id="PTHR36842:SF1">
    <property type="entry name" value="PROTEIN TOLB"/>
    <property type="match status" value="1"/>
</dbReference>
<dbReference type="Proteomes" id="UP000199514">
    <property type="component" value="Unassembled WGS sequence"/>
</dbReference>